<protein>
    <submittedName>
        <fullName evidence="2">Uncharacterized protein</fullName>
    </submittedName>
</protein>
<sequence>MASLIEEEERRRGRNMRPGFTRPWEPAMSAGDPRDIDALRAQRAEVDAMLGFRYAEDAHQKARAWWRLVQARRARSAIQVTELPPLPAPPPGALTFAQKILARFGRFRPERATVPPYLR</sequence>
<evidence type="ECO:0000313" key="3">
    <source>
        <dbReference type="Proteomes" id="UP001196068"/>
    </source>
</evidence>
<gene>
    <name evidence="2" type="ORF">GXW79_08290</name>
</gene>
<comment type="caution">
    <text evidence="2">The sequence shown here is derived from an EMBL/GenBank/DDBJ whole genome shotgun (WGS) entry which is preliminary data.</text>
</comment>
<organism evidence="2 3">
    <name type="scientific">Plastoroseomonas arctica</name>
    <dbReference type="NCBI Taxonomy" id="1509237"/>
    <lineage>
        <taxon>Bacteria</taxon>
        <taxon>Pseudomonadati</taxon>
        <taxon>Pseudomonadota</taxon>
        <taxon>Alphaproteobacteria</taxon>
        <taxon>Acetobacterales</taxon>
        <taxon>Acetobacteraceae</taxon>
        <taxon>Plastoroseomonas</taxon>
    </lineage>
</organism>
<proteinExistence type="predicted"/>
<dbReference type="EMBL" id="JAAEDH010000007">
    <property type="protein sequence ID" value="MBR0655077.1"/>
    <property type="molecule type" value="Genomic_DNA"/>
</dbReference>
<dbReference type="AlphaFoldDB" id="A0AAF1KT90"/>
<evidence type="ECO:0000256" key="1">
    <source>
        <dbReference type="SAM" id="MobiDB-lite"/>
    </source>
</evidence>
<feature type="region of interest" description="Disordered" evidence="1">
    <location>
        <begin position="1"/>
        <end position="32"/>
    </location>
</feature>
<name>A0AAF1KT90_9PROT</name>
<reference evidence="2" key="1">
    <citation type="submission" date="2020-01" db="EMBL/GenBank/DDBJ databases">
        <authorList>
            <person name="Rat A."/>
        </authorList>
    </citation>
    <scope>NUCLEOTIDE SEQUENCE</scope>
    <source>
        <strain evidence="2">LMG 28251</strain>
    </source>
</reference>
<keyword evidence="3" id="KW-1185">Reference proteome</keyword>
<accession>A0AAF1KT90</accession>
<dbReference type="Proteomes" id="UP001196068">
    <property type="component" value="Unassembled WGS sequence"/>
</dbReference>
<dbReference type="RefSeq" id="WP_211873909.1">
    <property type="nucleotide sequence ID" value="NZ_JAAEDH010000007.1"/>
</dbReference>
<evidence type="ECO:0000313" key="2">
    <source>
        <dbReference type="EMBL" id="MBR0655077.1"/>
    </source>
</evidence>
<reference evidence="2" key="2">
    <citation type="journal article" date="2021" name="Syst. Appl. Microbiol.">
        <title>Roseomonas hellenica sp. nov., isolated from roots of wild-growing Alkanna tinctoria.</title>
        <authorList>
            <person name="Rat A."/>
            <person name="Naranjo H.D."/>
            <person name="Lebbe L."/>
            <person name="Cnockaert M."/>
            <person name="Krigas N."/>
            <person name="Grigoriadou K."/>
            <person name="Maloupa E."/>
            <person name="Willems A."/>
        </authorList>
    </citation>
    <scope>NUCLEOTIDE SEQUENCE</scope>
    <source>
        <strain evidence="2">LMG 28251</strain>
    </source>
</reference>